<dbReference type="GO" id="GO:0003677">
    <property type="term" value="F:DNA binding"/>
    <property type="evidence" value="ECO:0007669"/>
    <property type="project" value="InterPro"/>
</dbReference>
<dbReference type="Gene3D" id="3.40.50.2300">
    <property type="match status" value="1"/>
</dbReference>
<evidence type="ECO:0000313" key="4">
    <source>
        <dbReference type="EMBL" id="PNQ73794.1"/>
    </source>
</evidence>
<gene>
    <name evidence="4" type="ORF">C1T31_05525</name>
</gene>
<evidence type="ECO:0000259" key="2">
    <source>
        <dbReference type="PROSITE" id="PS50110"/>
    </source>
</evidence>
<dbReference type="RefSeq" id="WP_103051491.1">
    <property type="nucleotide sequence ID" value="NZ_POWF01000002.1"/>
</dbReference>
<dbReference type="Gene3D" id="2.40.50.1020">
    <property type="entry name" value="LytTr DNA-binding domain"/>
    <property type="match status" value="1"/>
</dbReference>
<reference evidence="4 5" key="1">
    <citation type="submission" date="2018-01" db="EMBL/GenBank/DDBJ databases">
        <title>The draft genome of Hanstruepera neustonica JCM19743.</title>
        <authorList>
            <person name="He R.-H."/>
            <person name="Du Z.-J."/>
        </authorList>
    </citation>
    <scope>NUCLEOTIDE SEQUENCE [LARGE SCALE GENOMIC DNA]</scope>
    <source>
        <strain evidence="4 5">JCM19743</strain>
    </source>
</reference>
<dbReference type="PANTHER" id="PTHR37299">
    <property type="entry name" value="TRANSCRIPTIONAL REGULATOR-RELATED"/>
    <property type="match status" value="1"/>
</dbReference>
<feature type="domain" description="Response regulatory" evidence="2">
    <location>
        <begin position="10"/>
        <end position="123"/>
    </location>
</feature>
<dbReference type="PANTHER" id="PTHR37299:SF1">
    <property type="entry name" value="STAGE 0 SPORULATION PROTEIN A HOMOLOG"/>
    <property type="match status" value="1"/>
</dbReference>
<proteinExistence type="predicted"/>
<name>A0A2K1E0L3_9FLAO</name>
<dbReference type="Proteomes" id="UP000236641">
    <property type="component" value="Unassembled WGS sequence"/>
</dbReference>
<dbReference type="SUPFAM" id="SSF52172">
    <property type="entry name" value="CheY-like"/>
    <property type="match status" value="1"/>
</dbReference>
<dbReference type="InterPro" id="IPR007492">
    <property type="entry name" value="LytTR_DNA-bd_dom"/>
</dbReference>
<accession>A0A2K1E0L3</accession>
<dbReference type="SMART" id="SM00850">
    <property type="entry name" value="LytTR"/>
    <property type="match status" value="1"/>
</dbReference>
<dbReference type="Pfam" id="PF00072">
    <property type="entry name" value="Response_reg"/>
    <property type="match status" value="1"/>
</dbReference>
<dbReference type="GO" id="GO:0000156">
    <property type="term" value="F:phosphorelay response regulator activity"/>
    <property type="evidence" value="ECO:0007669"/>
    <property type="project" value="InterPro"/>
</dbReference>
<keyword evidence="5" id="KW-1185">Reference proteome</keyword>
<organism evidence="4 5">
    <name type="scientific">Hanstruepera neustonica</name>
    <dbReference type="NCBI Taxonomy" id="1445657"/>
    <lineage>
        <taxon>Bacteria</taxon>
        <taxon>Pseudomonadati</taxon>
        <taxon>Bacteroidota</taxon>
        <taxon>Flavobacteriia</taxon>
        <taxon>Flavobacteriales</taxon>
        <taxon>Flavobacteriaceae</taxon>
        <taxon>Hanstruepera</taxon>
    </lineage>
</organism>
<protein>
    <recommendedName>
        <fullName evidence="6">DNA-binding response regulator</fullName>
    </recommendedName>
</protein>
<dbReference type="PROSITE" id="PS50110">
    <property type="entry name" value="RESPONSE_REGULATORY"/>
    <property type="match status" value="1"/>
</dbReference>
<dbReference type="AlphaFoldDB" id="A0A2K1E0L3"/>
<dbReference type="InterPro" id="IPR001789">
    <property type="entry name" value="Sig_transdc_resp-reg_receiver"/>
</dbReference>
<dbReference type="EMBL" id="POWF01000002">
    <property type="protein sequence ID" value="PNQ73794.1"/>
    <property type="molecule type" value="Genomic_DNA"/>
</dbReference>
<evidence type="ECO:0008006" key="6">
    <source>
        <dbReference type="Google" id="ProtNLM"/>
    </source>
</evidence>
<evidence type="ECO:0000313" key="5">
    <source>
        <dbReference type="Proteomes" id="UP000236641"/>
    </source>
</evidence>
<comment type="caution">
    <text evidence="4">The sequence shown here is derived from an EMBL/GenBank/DDBJ whole genome shotgun (WGS) entry which is preliminary data.</text>
</comment>
<feature type="modified residue" description="4-aspartylphosphate" evidence="1">
    <location>
        <position position="62"/>
    </location>
</feature>
<dbReference type="InterPro" id="IPR011006">
    <property type="entry name" value="CheY-like_superfamily"/>
</dbReference>
<dbReference type="OrthoDB" id="2168082at2"/>
<evidence type="ECO:0000259" key="3">
    <source>
        <dbReference type="PROSITE" id="PS50930"/>
    </source>
</evidence>
<dbReference type="SMART" id="SM00448">
    <property type="entry name" value="REC"/>
    <property type="match status" value="1"/>
</dbReference>
<dbReference type="PROSITE" id="PS50930">
    <property type="entry name" value="HTH_LYTTR"/>
    <property type="match status" value="1"/>
</dbReference>
<feature type="domain" description="HTH LytTR-type" evidence="3">
    <location>
        <begin position="148"/>
        <end position="249"/>
    </location>
</feature>
<dbReference type="InterPro" id="IPR046947">
    <property type="entry name" value="LytR-like"/>
</dbReference>
<evidence type="ECO:0000256" key="1">
    <source>
        <dbReference type="PROSITE-ProRule" id="PRU00169"/>
    </source>
</evidence>
<sequence>MSNIQLNSISAVIIDDDPFIQELLKDKLNQYFPEIQILGLGNNGREGILKIQQLKPNLVFLDVEMTDMTGFEMLSRLDAITFKTIFITSYKHYAIKAIRFNALDYLLKPFDLEELKNAILRFKKNQKSDNVPIALQNLKSKQASDQILILKTQQGELHIQLKDIISIEGERNYSYINMVNSKKELVSKTLSNLEELLEDKGFFRCHKSYLINKLHITENPNGSTLFLSNGMKIPISRRKKDTFNNWFNNELI</sequence>
<dbReference type="Pfam" id="PF04397">
    <property type="entry name" value="LytTR"/>
    <property type="match status" value="1"/>
</dbReference>
<keyword evidence="1" id="KW-0597">Phosphoprotein</keyword>